<dbReference type="InterPro" id="IPR050109">
    <property type="entry name" value="HTH-type_TetR-like_transc_reg"/>
</dbReference>
<dbReference type="AlphaFoldDB" id="A0A6L9SHN3"/>
<feature type="domain" description="HTH tetR-type" evidence="4">
    <location>
        <begin position="20"/>
        <end position="80"/>
    </location>
</feature>
<dbReference type="PANTHER" id="PTHR30055">
    <property type="entry name" value="HTH-TYPE TRANSCRIPTIONAL REGULATOR RUTR"/>
    <property type="match status" value="1"/>
</dbReference>
<evidence type="ECO:0000256" key="2">
    <source>
        <dbReference type="PROSITE-ProRule" id="PRU00335"/>
    </source>
</evidence>
<dbReference type="PROSITE" id="PS50977">
    <property type="entry name" value="HTH_TETR_2"/>
    <property type="match status" value="1"/>
</dbReference>
<protein>
    <submittedName>
        <fullName evidence="5">TetR/AcrR family transcriptional regulator</fullName>
    </submittedName>
</protein>
<evidence type="ECO:0000259" key="4">
    <source>
        <dbReference type="PROSITE" id="PS50977"/>
    </source>
</evidence>
<dbReference type="RefSeq" id="WP_163744460.1">
    <property type="nucleotide sequence ID" value="NZ_JAAGOA010000030.1"/>
</dbReference>
<reference evidence="5 6" key="1">
    <citation type="submission" date="2020-02" db="EMBL/GenBank/DDBJ databases">
        <authorList>
            <person name="Li X.-J."/>
            <person name="Han X.-M."/>
        </authorList>
    </citation>
    <scope>NUCLEOTIDE SEQUENCE [LARGE SCALE GENOMIC DNA]</scope>
    <source>
        <strain evidence="5 6">CCTCC AB 2017055</strain>
    </source>
</reference>
<feature type="DNA-binding region" description="H-T-H motif" evidence="2">
    <location>
        <begin position="43"/>
        <end position="62"/>
    </location>
</feature>
<dbReference type="PRINTS" id="PR00455">
    <property type="entry name" value="HTHTETR"/>
</dbReference>
<keyword evidence="1 2" id="KW-0238">DNA-binding</keyword>
<dbReference type="GO" id="GO:0000976">
    <property type="term" value="F:transcription cis-regulatory region binding"/>
    <property type="evidence" value="ECO:0007669"/>
    <property type="project" value="TreeGrafter"/>
</dbReference>
<evidence type="ECO:0000256" key="3">
    <source>
        <dbReference type="SAM" id="MobiDB-lite"/>
    </source>
</evidence>
<dbReference type="GO" id="GO:0003700">
    <property type="term" value="F:DNA-binding transcription factor activity"/>
    <property type="evidence" value="ECO:0007669"/>
    <property type="project" value="TreeGrafter"/>
</dbReference>
<dbReference type="PANTHER" id="PTHR30055:SF200">
    <property type="entry name" value="HTH-TYPE TRANSCRIPTIONAL REPRESSOR BDCR"/>
    <property type="match status" value="1"/>
</dbReference>
<dbReference type="InterPro" id="IPR001647">
    <property type="entry name" value="HTH_TetR"/>
</dbReference>
<dbReference type="EMBL" id="JAAGOA010000030">
    <property type="protein sequence ID" value="NEE04158.1"/>
    <property type="molecule type" value="Genomic_DNA"/>
</dbReference>
<name>A0A6L9SHN3_9ACTN</name>
<organism evidence="5 6">
    <name type="scientific">Phytoactinopolyspora halotolerans</name>
    <dbReference type="NCBI Taxonomy" id="1981512"/>
    <lineage>
        <taxon>Bacteria</taxon>
        <taxon>Bacillati</taxon>
        <taxon>Actinomycetota</taxon>
        <taxon>Actinomycetes</taxon>
        <taxon>Jiangellales</taxon>
        <taxon>Jiangellaceae</taxon>
        <taxon>Phytoactinopolyspora</taxon>
    </lineage>
</organism>
<proteinExistence type="predicted"/>
<dbReference type="Gene3D" id="1.10.357.10">
    <property type="entry name" value="Tetracycline Repressor, domain 2"/>
    <property type="match status" value="1"/>
</dbReference>
<dbReference type="Proteomes" id="UP000475214">
    <property type="component" value="Unassembled WGS sequence"/>
</dbReference>
<feature type="region of interest" description="Disordered" evidence="3">
    <location>
        <begin position="1"/>
        <end position="21"/>
    </location>
</feature>
<dbReference type="InterPro" id="IPR009057">
    <property type="entry name" value="Homeodomain-like_sf"/>
</dbReference>
<dbReference type="SUPFAM" id="SSF46689">
    <property type="entry name" value="Homeodomain-like"/>
    <property type="match status" value="1"/>
</dbReference>
<accession>A0A6L9SHN3</accession>
<evidence type="ECO:0000313" key="6">
    <source>
        <dbReference type="Proteomes" id="UP000475214"/>
    </source>
</evidence>
<evidence type="ECO:0000313" key="5">
    <source>
        <dbReference type="EMBL" id="NEE04158.1"/>
    </source>
</evidence>
<sequence length="230" mass="25498">MATTNSAGRPRLADRRRPGETAQEEILDAAAELFTTYGFASTSTRKIAEAVGVRQATLYHYFATKDDILETLLGTSVAPTLEAAQQIRTASASPAAQLHAMVTYDGTQLWTGRWNIGALYLLPELRTERFRPFVRMRETLRSTYRDVARDVLDLLAAAGKENLPDADEDIPLRFVETLVNLRWDDAGHDDEPQRTADAVIRALGWGGDWEALHAESTALLRSLRGNNARA</sequence>
<dbReference type="Pfam" id="PF00440">
    <property type="entry name" value="TetR_N"/>
    <property type="match status" value="1"/>
</dbReference>
<gene>
    <name evidence="5" type="ORF">G1H10_28710</name>
</gene>
<keyword evidence="6" id="KW-1185">Reference proteome</keyword>
<comment type="caution">
    <text evidence="5">The sequence shown here is derived from an EMBL/GenBank/DDBJ whole genome shotgun (WGS) entry which is preliminary data.</text>
</comment>
<evidence type="ECO:0000256" key="1">
    <source>
        <dbReference type="ARBA" id="ARBA00023125"/>
    </source>
</evidence>